<dbReference type="PROSITE" id="PS50007">
    <property type="entry name" value="PIPLC_X_DOMAIN"/>
    <property type="match status" value="1"/>
</dbReference>
<feature type="compositionally biased region" description="Polar residues" evidence="9">
    <location>
        <begin position="145"/>
        <end position="162"/>
    </location>
</feature>
<sequence>MTSSTKGQSTSSNQSSQQAVSSTCLPGAIPIKSGIPERMSQLRTPCQSTFPIPQPSASSEHTKNNSSHNNNNNNNNQLSLVTSTKTSPAISSSSPVTKLASSIGTLLSKINSDSESSDSSSSDSGKLKLMISKSVQKLKNTTFLKSPVNDSQNGSSVDSTNVAVPIPRSNGRTDSAVDPLNSDDPAASTMLRVNSDDQDISVPKPVYKDSSDSDNFQRPLDKTSIPPIFLNPGIQMLRVTHKKRVMRTFRMDVDNNRLWWDSKSSSFVEIDKIKSIRTGPHARNYREEFRVSAESEDLWITIIYYNYSKSNNIKTLHIIASYKHDYDTFLKTLKNLVYFRRQMTSSLTASSDSDLFTQLHWNNRASQDKVKFDYALNLCSTLNIHAHDSDIRKMFDKSDKDHSGYLDFDEFKNFVQLIRERKEFKLVFKAYKNEEGNMKLEDFYNFLKNCQHDIVIMGSSELQKIFDKFSEGKDYMDFVNFSNFLNSPYTSCTKQIEADYSRPLNEYFISSSHNTYLLGRQINGVSSIEGYIRALQRGSRCVEIDIWDGEDGPIVTHGRTLTNSIDFQTVVQTIRKYAFMTSPFPVILSLEIRCNTVNQAKVASILKETLGDFLLTDPILTNFMSLPSPEELKHKILVKVKQPTTITSDPNTSEGTSTSVSSSTSMSDDQGKNSVISKITGKKKAIKICFELGSLGVYVVGVKFRNFSLKESKTPNHCFSFSNKKVQNMLGDDGKFKALMKHNRTYLVRIYPSLIRFKSNNFNPLLFWELGCQMVATNWQLYDIGQQINEAMFKDGSNYGYVLKPDCLRNNKQRRIKTDELPNILKYDIPQYFNIEIISARQLPKPKDLKERTFDPYVELEFYNGKVDDVKLHCIEGRIGTYKLNKDITASVLEKSKQSPSEILNEFCDPAVTFKTSVVPKNGFKPIWRQRCEVKYSSNRSNLTFVRFLVKCNTSEQKDVLIGVFCSKLSNLKQGYRSIPIYDHQGEEYIYSSLFVNVQYGRL</sequence>
<dbReference type="Pfam" id="PF00168">
    <property type="entry name" value="C2"/>
    <property type="match status" value="2"/>
</dbReference>
<dbReference type="PANTHER" id="PTHR10336:SF36">
    <property type="entry name" value="1-PHOSPHATIDYLINOSITOL 4,5-BISPHOSPHATE PHOSPHODIESTERASE BETA-4"/>
    <property type="match status" value="1"/>
</dbReference>
<dbReference type="EC" id="3.1.4.11" evidence="8"/>
<dbReference type="SMART" id="SM00148">
    <property type="entry name" value="PLCXc"/>
    <property type="match status" value="1"/>
</dbReference>
<dbReference type="Gene3D" id="2.30.29.30">
    <property type="entry name" value="Pleckstrin-homology domain (PH domain)/Phosphotyrosine-binding domain (PTB)"/>
    <property type="match status" value="1"/>
</dbReference>
<feature type="domain" description="EF-hand" evidence="12">
    <location>
        <begin position="386"/>
        <end position="421"/>
    </location>
</feature>
<dbReference type="EMBL" id="BSXU01000456">
    <property type="protein sequence ID" value="GMG20735.1"/>
    <property type="molecule type" value="Genomic_DNA"/>
</dbReference>
<evidence type="ECO:0000256" key="2">
    <source>
        <dbReference type="ARBA" id="ARBA00022801"/>
    </source>
</evidence>
<dbReference type="SUPFAM" id="SSF47473">
    <property type="entry name" value="EF-hand"/>
    <property type="match status" value="1"/>
</dbReference>
<dbReference type="InterPro" id="IPR002048">
    <property type="entry name" value="EF_hand_dom"/>
</dbReference>
<dbReference type="AlphaFoldDB" id="A0A9W7DDU9"/>
<dbReference type="GO" id="GO:0005509">
    <property type="term" value="F:calcium ion binding"/>
    <property type="evidence" value="ECO:0007669"/>
    <property type="project" value="InterPro"/>
</dbReference>
<dbReference type="CDD" id="cd13360">
    <property type="entry name" value="PH_PLC_fungal"/>
    <property type="match status" value="1"/>
</dbReference>
<dbReference type="SUPFAM" id="SSF51695">
    <property type="entry name" value="PLC-like phosphodiesterases"/>
    <property type="match status" value="1"/>
</dbReference>
<comment type="caution">
    <text evidence="13">The sequence shown here is derived from an EMBL/GenBank/DDBJ whole genome shotgun (WGS) entry which is preliminary data.</text>
</comment>
<protein>
    <recommendedName>
        <fullName evidence="8">Phosphoinositide phospholipase C</fullName>
        <ecNumber evidence="8">3.1.4.11</ecNumber>
    </recommendedName>
</protein>
<dbReference type="CDD" id="cd08598">
    <property type="entry name" value="PI-PLC1c_yeast"/>
    <property type="match status" value="1"/>
</dbReference>
<dbReference type="InterPro" id="IPR000909">
    <property type="entry name" value="PLipase_C_PInositol-sp_X_dom"/>
</dbReference>
<dbReference type="GO" id="GO:0016042">
    <property type="term" value="P:lipid catabolic process"/>
    <property type="evidence" value="ECO:0007669"/>
    <property type="project" value="UniProtKB-KW"/>
</dbReference>
<dbReference type="SUPFAM" id="SSF49562">
    <property type="entry name" value="C2 domain (Calcium/lipid-binding domain, CaLB)"/>
    <property type="match status" value="1"/>
</dbReference>
<dbReference type="InterPro" id="IPR001711">
    <property type="entry name" value="PLipase_C_Pinositol-sp_Y"/>
</dbReference>
<keyword evidence="14" id="KW-1185">Reference proteome</keyword>
<dbReference type="Proteomes" id="UP001165063">
    <property type="component" value="Unassembled WGS sequence"/>
</dbReference>
<evidence type="ECO:0000256" key="7">
    <source>
        <dbReference type="ARBA" id="ARBA00059664"/>
    </source>
</evidence>
<dbReference type="SMART" id="SM00149">
    <property type="entry name" value="PLCYc"/>
    <property type="match status" value="1"/>
</dbReference>
<dbReference type="InterPro" id="IPR018247">
    <property type="entry name" value="EF_Hand_1_Ca_BS"/>
</dbReference>
<dbReference type="InterPro" id="IPR017946">
    <property type="entry name" value="PLC-like_Pdiesterase_TIM-brl"/>
</dbReference>
<evidence type="ECO:0000256" key="5">
    <source>
        <dbReference type="ARBA" id="ARBA00023098"/>
    </source>
</evidence>
<feature type="compositionally biased region" description="Low complexity" evidence="9">
    <location>
        <begin position="64"/>
        <end position="97"/>
    </location>
</feature>
<evidence type="ECO:0000256" key="4">
    <source>
        <dbReference type="ARBA" id="ARBA00022963"/>
    </source>
</evidence>
<dbReference type="FunFam" id="3.20.20.190:FF:000039">
    <property type="entry name" value="Phosphoinositide phospholipase C"/>
    <property type="match status" value="1"/>
</dbReference>
<dbReference type="CDD" id="cd00275">
    <property type="entry name" value="C2_PLC_like"/>
    <property type="match status" value="1"/>
</dbReference>
<dbReference type="Pfam" id="PF00036">
    <property type="entry name" value="EF-hand_1"/>
    <property type="match status" value="1"/>
</dbReference>
<dbReference type="InterPro" id="IPR011993">
    <property type="entry name" value="PH-like_dom_sf"/>
</dbReference>
<dbReference type="InterPro" id="IPR001192">
    <property type="entry name" value="PI-PLC_fam"/>
</dbReference>
<dbReference type="Gene3D" id="2.60.40.150">
    <property type="entry name" value="C2 domain"/>
    <property type="match status" value="1"/>
</dbReference>
<accession>A0A9W7DDU9</accession>
<evidence type="ECO:0000256" key="8">
    <source>
        <dbReference type="RuleBase" id="RU361133"/>
    </source>
</evidence>
<evidence type="ECO:0000256" key="9">
    <source>
        <dbReference type="SAM" id="MobiDB-lite"/>
    </source>
</evidence>
<dbReference type="PROSITE" id="PS00018">
    <property type="entry name" value="EF_HAND_1"/>
    <property type="match status" value="1"/>
</dbReference>
<dbReference type="GO" id="GO:0048015">
    <property type="term" value="P:phosphatidylinositol-mediated signaling"/>
    <property type="evidence" value="ECO:0007669"/>
    <property type="project" value="TreeGrafter"/>
</dbReference>
<dbReference type="PANTHER" id="PTHR10336">
    <property type="entry name" value="PHOSPHOINOSITIDE-SPECIFIC PHOSPHOLIPASE C FAMILY PROTEIN"/>
    <property type="match status" value="1"/>
</dbReference>
<feature type="compositionally biased region" description="Polar residues" evidence="9">
    <location>
        <begin position="45"/>
        <end position="59"/>
    </location>
</feature>
<dbReference type="PROSITE" id="PS50008">
    <property type="entry name" value="PIPLC_Y_DOMAIN"/>
    <property type="match status" value="1"/>
</dbReference>
<dbReference type="PRINTS" id="PR00390">
    <property type="entry name" value="PHPHLIPASEC"/>
</dbReference>
<feature type="region of interest" description="Disordered" evidence="9">
    <location>
        <begin position="145"/>
        <end position="218"/>
    </location>
</feature>
<dbReference type="Pfam" id="PF00388">
    <property type="entry name" value="PI-PLC-X"/>
    <property type="match status" value="1"/>
</dbReference>
<feature type="region of interest" description="Disordered" evidence="9">
    <location>
        <begin position="1"/>
        <end position="33"/>
    </location>
</feature>
<dbReference type="InterPro" id="IPR035892">
    <property type="entry name" value="C2_domain_sf"/>
</dbReference>
<keyword evidence="4 8" id="KW-0442">Lipid degradation</keyword>
<feature type="domain" description="C2" evidence="10">
    <location>
        <begin position="817"/>
        <end position="983"/>
    </location>
</feature>
<dbReference type="Pfam" id="PF00387">
    <property type="entry name" value="PI-PLC-Y"/>
    <property type="match status" value="1"/>
</dbReference>
<dbReference type="SMART" id="SM00054">
    <property type="entry name" value="EFh"/>
    <property type="match status" value="1"/>
</dbReference>
<dbReference type="OrthoDB" id="269822at2759"/>
<dbReference type="InterPro" id="IPR000008">
    <property type="entry name" value="C2_dom"/>
</dbReference>
<gene>
    <name evidence="13" type="ORF">Amon01_000146000</name>
</gene>
<dbReference type="Gene3D" id="3.20.20.190">
    <property type="entry name" value="Phosphatidylinositol (PI) phosphodiesterase"/>
    <property type="match status" value="1"/>
</dbReference>
<evidence type="ECO:0000256" key="3">
    <source>
        <dbReference type="ARBA" id="ARBA00022837"/>
    </source>
</evidence>
<name>A0A9W7DDU9_AMBMO</name>
<evidence type="ECO:0000313" key="14">
    <source>
        <dbReference type="Proteomes" id="UP001165063"/>
    </source>
</evidence>
<dbReference type="InterPro" id="IPR011992">
    <property type="entry name" value="EF-hand-dom_pair"/>
</dbReference>
<feature type="domain" description="PI-PLC Y-box" evidence="11">
    <location>
        <begin position="692"/>
        <end position="809"/>
    </location>
</feature>
<feature type="compositionally biased region" description="Low complexity" evidence="9">
    <location>
        <begin position="652"/>
        <end position="667"/>
    </location>
</feature>
<dbReference type="PROSITE" id="PS50004">
    <property type="entry name" value="C2"/>
    <property type="match status" value="1"/>
</dbReference>
<evidence type="ECO:0000259" key="10">
    <source>
        <dbReference type="PROSITE" id="PS50004"/>
    </source>
</evidence>
<comment type="function">
    <text evidence="7">The production of the second messenger molecules diacylglycerol (DAG) and inositol 1,4,5-trisphosphate (IP3) is mediated by activated phosphatidylinositol-specific phospholipase C enzymes.</text>
</comment>
<dbReference type="GO" id="GO:0051209">
    <property type="term" value="P:release of sequestered calcium ion into cytosol"/>
    <property type="evidence" value="ECO:0007669"/>
    <property type="project" value="TreeGrafter"/>
</dbReference>
<comment type="catalytic activity">
    <reaction evidence="1 8">
        <text>a 1,2-diacyl-sn-glycero-3-phospho-(1D-myo-inositol-4,5-bisphosphate) + H2O = 1D-myo-inositol 1,4,5-trisphosphate + a 1,2-diacyl-sn-glycerol + H(+)</text>
        <dbReference type="Rhea" id="RHEA:33179"/>
        <dbReference type="ChEBI" id="CHEBI:15377"/>
        <dbReference type="ChEBI" id="CHEBI:15378"/>
        <dbReference type="ChEBI" id="CHEBI:17815"/>
        <dbReference type="ChEBI" id="CHEBI:58456"/>
        <dbReference type="ChEBI" id="CHEBI:203600"/>
        <dbReference type="EC" id="3.1.4.11"/>
    </reaction>
</comment>
<feature type="region of interest" description="Disordered" evidence="9">
    <location>
        <begin position="647"/>
        <end position="672"/>
    </location>
</feature>
<dbReference type="PROSITE" id="PS50222">
    <property type="entry name" value="EF_HAND_2"/>
    <property type="match status" value="1"/>
</dbReference>
<keyword evidence="2 8" id="KW-0378">Hydrolase</keyword>
<evidence type="ECO:0000256" key="1">
    <source>
        <dbReference type="ARBA" id="ARBA00001195"/>
    </source>
</evidence>
<evidence type="ECO:0000259" key="11">
    <source>
        <dbReference type="PROSITE" id="PS50008"/>
    </source>
</evidence>
<proteinExistence type="predicted"/>
<evidence type="ECO:0000313" key="13">
    <source>
        <dbReference type="EMBL" id="GMG20735.1"/>
    </source>
</evidence>
<evidence type="ECO:0000256" key="6">
    <source>
        <dbReference type="ARBA" id="ARBA00023224"/>
    </source>
</evidence>
<keyword evidence="5 8" id="KW-0443">Lipid metabolism</keyword>
<dbReference type="SUPFAM" id="SSF50729">
    <property type="entry name" value="PH domain-like"/>
    <property type="match status" value="1"/>
</dbReference>
<keyword evidence="3" id="KW-0106">Calcium</keyword>
<dbReference type="SMART" id="SM00239">
    <property type="entry name" value="C2"/>
    <property type="match status" value="1"/>
</dbReference>
<keyword evidence="6" id="KW-0807">Transducer</keyword>
<organism evidence="13 14">
    <name type="scientific">Ambrosiozyma monospora</name>
    <name type="common">Yeast</name>
    <name type="synonym">Endomycopsis monosporus</name>
    <dbReference type="NCBI Taxonomy" id="43982"/>
    <lineage>
        <taxon>Eukaryota</taxon>
        <taxon>Fungi</taxon>
        <taxon>Dikarya</taxon>
        <taxon>Ascomycota</taxon>
        <taxon>Saccharomycotina</taxon>
        <taxon>Pichiomycetes</taxon>
        <taxon>Pichiales</taxon>
        <taxon>Pichiaceae</taxon>
        <taxon>Ambrosiozyma</taxon>
    </lineage>
</organism>
<evidence type="ECO:0000259" key="12">
    <source>
        <dbReference type="PROSITE" id="PS50222"/>
    </source>
</evidence>
<feature type="compositionally biased region" description="Low complexity" evidence="9">
    <location>
        <begin position="1"/>
        <end position="23"/>
    </location>
</feature>
<dbReference type="InterPro" id="IPR037755">
    <property type="entry name" value="Plc1_PH"/>
</dbReference>
<dbReference type="Gene3D" id="1.10.238.10">
    <property type="entry name" value="EF-hand"/>
    <property type="match status" value="1"/>
</dbReference>
<reference evidence="13" key="1">
    <citation type="submission" date="2023-04" db="EMBL/GenBank/DDBJ databases">
        <title>Ambrosiozyma monospora NBRC 1965.</title>
        <authorList>
            <person name="Ichikawa N."/>
            <person name="Sato H."/>
            <person name="Tonouchi N."/>
        </authorList>
    </citation>
    <scope>NUCLEOTIDE SEQUENCE</scope>
    <source>
        <strain evidence="13">NBRC 1965</strain>
    </source>
</reference>
<feature type="region of interest" description="Disordered" evidence="9">
    <location>
        <begin position="45"/>
        <end position="97"/>
    </location>
</feature>
<dbReference type="GO" id="GO:0004435">
    <property type="term" value="F:phosphatidylinositol-4,5-bisphosphate phospholipase C activity"/>
    <property type="evidence" value="ECO:0007669"/>
    <property type="project" value="UniProtKB-EC"/>
</dbReference>